<dbReference type="NCBIfam" id="TIGR03025">
    <property type="entry name" value="EPS_sugtrans"/>
    <property type="match status" value="1"/>
</dbReference>
<dbReference type="Pfam" id="PF13727">
    <property type="entry name" value="CoA_binding_3"/>
    <property type="match status" value="1"/>
</dbReference>
<dbReference type="Gene3D" id="3.40.50.720">
    <property type="entry name" value="NAD(P)-binding Rossmann-like Domain"/>
    <property type="match status" value="1"/>
</dbReference>
<dbReference type="InterPro" id="IPR017475">
    <property type="entry name" value="EPS_sugar_tfrase"/>
</dbReference>
<feature type="transmembrane region" description="Helical" evidence="7">
    <location>
        <begin position="387"/>
        <end position="410"/>
    </location>
</feature>
<evidence type="ECO:0000256" key="3">
    <source>
        <dbReference type="ARBA" id="ARBA00022679"/>
    </source>
</evidence>
<dbReference type="RefSeq" id="WP_239136558.1">
    <property type="nucleotide sequence ID" value="NZ_BAAAVW010000027.1"/>
</dbReference>
<evidence type="ECO:0000256" key="6">
    <source>
        <dbReference type="ARBA" id="ARBA00023136"/>
    </source>
</evidence>
<feature type="transmembrane region" description="Helical" evidence="7">
    <location>
        <begin position="187"/>
        <end position="209"/>
    </location>
</feature>
<sequence length="568" mass="62385">MRSERFGNPTSKGVNIFRGNTIGPIVATLGNSDERFYRGSDAQIAPTVIAAGIRSCEGLEMTSDGAPVIQQKRPSNNDVTPVDTGTAHSDQQAARLGAAVAVMQANRRSAAPASAPTSGVRYPRRWFAPLRAWMVVLPVDLAALVGPILMNPLYLRALGVMAVLTVGLLANGGFYRPRLHLSFLDDLPSLTGRFLVAAGLVACVVALRHDRTSVDGFMRDAAATAVCLLIGRACTTWALRQGRRRNLAVHRAILVGAGTLGAEVATVLGRYPAYGLRLIGYVDTFDRPEARQAGLERLGALDDIVRLMTTHDAEVLLISDPDTTDGRLADLLRTALTLTYDVFVVPKMPQLQTQMTSADHIGAIPIMRIRAPRVGGWRWTLKRTVDIVVSLLGLMVLSPVLAVCACAVAVESRGGVLFRQQRVGRNQRLFNVLKFRTMRPSDETESRTRWSIADDPRVGVVGKILRRTSLDELPQLWNILRGDMTIVGPRPERPHFVERFSAEHQLYAWRHRVPAGLTGLAQVSGLRGDTPISDRARFDNYYIENWSLWLDLKIVLRTLREVFAAAGR</sequence>
<keyword evidence="6 7" id="KW-0472">Membrane</keyword>
<dbReference type="GO" id="GO:0016780">
    <property type="term" value="F:phosphotransferase activity, for other substituted phosphate groups"/>
    <property type="evidence" value="ECO:0007669"/>
    <property type="project" value="TreeGrafter"/>
</dbReference>
<organism evidence="9 10">
    <name type="scientific">Dactylosporangium siamense</name>
    <dbReference type="NCBI Taxonomy" id="685454"/>
    <lineage>
        <taxon>Bacteria</taxon>
        <taxon>Bacillati</taxon>
        <taxon>Actinomycetota</taxon>
        <taxon>Actinomycetes</taxon>
        <taxon>Micromonosporales</taxon>
        <taxon>Micromonosporaceae</taxon>
        <taxon>Dactylosporangium</taxon>
    </lineage>
</organism>
<comment type="similarity">
    <text evidence="2">Belongs to the bacterial sugar transferase family.</text>
</comment>
<keyword evidence="5 7" id="KW-1133">Transmembrane helix</keyword>
<keyword evidence="4 7" id="KW-0812">Transmembrane</keyword>
<gene>
    <name evidence="9" type="primary">wcaJ_2</name>
    <name evidence="9" type="ORF">Dsi01nite_082980</name>
</gene>
<comment type="caution">
    <text evidence="9">The sequence shown here is derived from an EMBL/GenBank/DDBJ whole genome shotgun (WGS) entry which is preliminary data.</text>
</comment>
<dbReference type="Proteomes" id="UP000660611">
    <property type="component" value="Unassembled WGS sequence"/>
</dbReference>
<dbReference type="PANTHER" id="PTHR30576:SF0">
    <property type="entry name" value="UNDECAPRENYL-PHOSPHATE N-ACETYLGALACTOSAMINYL 1-PHOSPHATE TRANSFERASE-RELATED"/>
    <property type="match status" value="1"/>
</dbReference>
<feature type="domain" description="Bacterial sugar transferase" evidence="8">
    <location>
        <begin position="382"/>
        <end position="563"/>
    </location>
</feature>
<dbReference type="SUPFAM" id="SSF51735">
    <property type="entry name" value="NAD(P)-binding Rossmann-fold domains"/>
    <property type="match status" value="1"/>
</dbReference>
<evidence type="ECO:0000256" key="7">
    <source>
        <dbReference type="SAM" id="Phobius"/>
    </source>
</evidence>
<evidence type="ECO:0000256" key="5">
    <source>
        <dbReference type="ARBA" id="ARBA00022989"/>
    </source>
</evidence>
<evidence type="ECO:0000256" key="4">
    <source>
        <dbReference type="ARBA" id="ARBA00022692"/>
    </source>
</evidence>
<reference evidence="9" key="1">
    <citation type="submission" date="2021-01" db="EMBL/GenBank/DDBJ databases">
        <title>Whole genome shotgun sequence of Dactylosporangium siamense NBRC 106093.</title>
        <authorList>
            <person name="Komaki H."/>
            <person name="Tamura T."/>
        </authorList>
    </citation>
    <scope>NUCLEOTIDE SEQUENCE</scope>
    <source>
        <strain evidence="9">NBRC 106093</strain>
    </source>
</reference>
<evidence type="ECO:0000313" key="10">
    <source>
        <dbReference type="Proteomes" id="UP000660611"/>
    </source>
</evidence>
<dbReference type="InterPro" id="IPR003362">
    <property type="entry name" value="Bact_transf"/>
</dbReference>
<dbReference type="PANTHER" id="PTHR30576">
    <property type="entry name" value="COLANIC BIOSYNTHESIS UDP-GLUCOSE LIPID CARRIER TRANSFERASE"/>
    <property type="match status" value="1"/>
</dbReference>
<protein>
    <submittedName>
        <fullName evidence="9">UDP-phosphate galactose phosphotransferase</fullName>
    </submittedName>
</protein>
<evidence type="ECO:0000313" key="9">
    <source>
        <dbReference type="EMBL" id="GIG50257.1"/>
    </source>
</evidence>
<keyword evidence="10" id="KW-1185">Reference proteome</keyword>
<comment type="subcellular location">
    <subcellularLocation>
        <location evidence="1">Membrane</location>
        <topology evidence="1">Multi-pass membrane protein</topology>
    </subcellularLocation>
</comment>
<evidence type="ECO:0000259" key="8">
    <source>
        <dbReference type="Pfam" id="PF02397"/>
    </source>
</evidence>
<keyword evidence="3" id="KW-0808">Transferase</keyword>
<dbReference type="GO" id="GO:0016020">
    <property type="term" value="C:membrane"/>
    <property type="evidence" value="ECO:0007669"/>
    <property type="project" value="UniProtKB-SubCell"/>
</dbReference>
<evidence type="ECO:0000256" key="2">
    <source>
        <dbReference type="ARBA" id="ARBA00006464"/>
    </source>
</evidence>
<evidence type="ECO:0000256" key="1">
    <source>
        <dbReference type="ARBA" id="ARBA00004141"/>
    </source>
</evidence>
<feature type="transmembrane region" description="Helical" evidence="7">
    <location>
        <begin position="155"/>
        <end position="175"/>
    </location>
</feature>
<dbReference type="InterPro" id="IPR036291">
    <property type="entry name" value="NAD(P)-bd_dom_sf"/>
</dbReference>
<proteinExistence type="inferred from homology"/>
<dbReference type="EMBL" id="BONQ01000129">
    <property type="protein sequence ID" value="GIG50257.1"/>
    <property type="molecule type" value="Genomic_DNA"/>
</dbReference>
<name>A0A919PU49_9ACTN</name>
<dbReference type="AlphaFoldDB" id="A0A919PU49"/>
<accession>A0A919PU49</accession>
<dbReference type="Pfam" id="PF02397">
    <property type="entry name" value="Bac_transf"/>
    <property type="match status" value="1"/>
</dbReference>